<comment type="similarity">
    <text evidence="9">Belongs to the 'phage' integrase family. XerC subfamily.</text>
</comment>
<keyword evidence="5 9" id="KW-0229">DNA integration</keyword>
<evidence type="ECO:0000256" key="7">
    <source>
        <dbReference type="ARBA" id="ARBA00023172"/>
    </source>
</evidence>
<dbReference type="InterPro" id="IPR004107">
    <property type="entry name" value="Integrase_SAM-like_N"/>
</dbReference>
<evidence type="ECO:0000259" key="10">
    <source>
        <dbReference type="PROSITE" id="PS51898"/>
    </source>
</evidence>
<proteinExistence type="inferred from homology"/>
<keyword evidence="2 9" id="KW-0963">Cytoplasm</keyword>
<dbReference type="Proteomes" id="UP000317716">
    <property type="component" value="Unassembled WGS sequence"/>
</dbReference>
<feature type="domain" description="Core-binding (CB)" evidence="11">
    <location>
        <begin position="16"/>
        <end position="103"/>
    </location>
</feature>
<keyword evidence="3 9" id="KW-0132">Cell division</keyword>
<gene>
    <name evidence="9" type="primary">xerC</name>
    <name evidence="12" type="ORF">E6K72_06940</name>
</gene>
<dbReference type="InterPro" id="IPR044068">
    <property type="entry name" value="CB"/>
</dbReference>
<dbReference type="Pfam" id="PF02899">
    <property type="entry name" value="Phage_int_SAM_1"/>
    <property type="match status" value="1"/>
</dbReference>
<evidence type="ECO:0000256" key="8">
    <source>
        <dbReference type="ARBA" id="ARBA00023306"/>
    </source>
</evidence>
<keyword evidence="7 9" id="KW-0233">DNA recombination</keyword>
<evidence type="ECO:0000256" key="2">
    <source>
        <dbReference type="ARBA" id="ARBA00022490"/>
    </source>
</evidence>
<dbReference type="InterPro" id="IPR013762">
    <property type="entry name" value="Integrase-like_cat_sf"/>
</dbReference>
<dbReference type="PROSITE" id="PS51900">
    <property type="entry name" value="CB"/>
    <property type="match status" value="1"/>
</dbReference>
<feature type="domain" description="Tyr recombinase" evidence="10">
    <location>
        <begin position="124"/>
        <end position="305"/>
    </location>
</feature>
<feature type="active site" evidence="9">
    <location>
        <position position="188"/>
    </location>
</feature>
<comment type="function">
    <text evidence="9">Site-specific tyrosine recombinase, which acts by catalyzing the cutting and rejoining of the recombining DNA molecules. The XerC-XerD complex is essential to convert dimers of the bacterial chromosome into monomers to permit their segregation at cell division. It also contributes to the segregational stability of plasmids.</text>
</comment>
<evidence type="ECO:0000259" key="11">
    <source>
        <dbReference type="PROSITE" id="PS51900"/>
    </source>
</evidence>
<dbReference type="GO" id="GO:0007059">
    <property type="term" value="P:chromosome segregation"/>
    <property type="evidence" value="ECO:0007669"/>
    <property type="project" value="UniProtKB-UniRule"/>
</dbReference>
<evidence type="ECO:0000313" key="13">
    <source>
        <dbReference type="Proteomes" id="UP000317716"/>
    </source>
</evidence>
<evidence type="ECO:0000256" key="4">
    <source>
        <dbReference type="ARBA" id="ARBA00022829"/>
    </source>
</evidence>
<dbReference type="GO" id="GO:0051301">
    <property type="term" value="P:cell division"/>
    <property type="evidence" value="ECO:0007669"/>
    <property type="project" value="UniProtKB-KW"/>
</dbReference>
<dbReference type="GO" id="GO:0003677">
    <property type="term" value="F:DNA binding"/>
    <property type="evidence" value="ECO:0007669"/>
    <property type="project" value="UniProtKB-UniRule"/>
</dbReference>
<feature type="active site" description="O-(3'-phospho-DNA)-tyrosine intermediate" evidence="9">
    <location>
        <position position="292"/>
    </location>
</feature>
<dbReference type="HAMAP" id="MF_01808">
    <property type="entry name" value="Recomb_XerC_XerD"/>
    <property type="match status" value="1"/>
</dbReference>
<name>A0A538SUP5_UNCEI</name>
<keyword evidence="8 9" id="KW-0131">Cell cycle</keyword>
<feature type="active site" evidence="9">
    <location>
        <position position="164"/>
    </location>
</feature>
<feature type="active site" evidence="9">
    <location>
        <position position="257"/>
    </location>
</feature>
<dbReference type="Gene3D" id="1.10.150.130">
    <property type="match status" value="1"/>
</dbReference>
<dbReference type="InterPro" id="IPR011010">
    <property type="entry name" value="DNA_brk_join_enz"/>
</dbReference>
<dbReference type="GO" id="GO:0009037">
    <property type="term" value="F:tyrosine-based site-specific recombinase activity"/>
    <property type="evidence" value="ECO:0007669"/>
    <property type="project" value="UniProtKB-UniRule"/>
</dbReference>
<keyword evidence="6 9" id="KW-0238">DNA-binding</keyword>
<evidence type="ECO:0000313" key="12">
    <source>
        <dbReference type="EMBL" id="TMQ55071.1"/>
    </source>
</evidence>
<evidence type="ECO:0000256" key="6">
    <source>
        <dbReference type="ARBA" id="ARBA00023125"/>
    </source>
</evidence>
<protein>
    <recommendedName>
        <fullName evidence="9">Tyrosine recombinase XerC</fullName>
    </recommendedName>
</protein>
<dbReference type="InterPro" id="IPR010998">
    <property type="entry name" value="Integrase_recombinase_N"/>
</dbReference>
<feature type="active site" evidence="9">
    <location>
        <position position="260"/>
    </location>
</feature>
<dbReference type="PANTHER" id="PTHR30349">
    <property type="entry name" value="PHAGE INTEGRASE-RELATED"/>
    <property type="match status" value="1"/>
</dbReference>
<dbReference type="Pfam" id="PF00589">
    <property type="entry name" value="Phage_integrase"/>
    <property type="match status" value="1"/>
</dbReference>
<organism evidence="12 13">
    <name type="scientific">Eiseniibacteriota bacterium</name>
    <dbReference type="NCBI Taxonomy" id="2212470"/>
    <lineage>
        <taxon>Bacteria</taxon>
        <taxon>Candidatus Eiseniibacteriota</taxon>
    </lineage>
</organism>
<dbReference type="SUPFAM" id="SSF47823">
    <property type="entry name" value="lambda integrase-like, N-terminal domain"/>
    <property type="match status" value="1"/>
</dbReference>
<dbReference type="EMBL" id="VBOS01000233">
    <property type="protein sequence ID" value="TMQ55071.1"/>
    <property type="molecule type" value="Genomic_DNA"/>
</dbReference>
<dbReference type="Gene3D" id="1.10.443.10">
    <property type="entry name" value="Intergrase catalytic core"/>
    <property type="match status" value="1"/>
</dbReference>
<dbReference type="InterPro" id="IPR002104">
    <property type="entry name" value="Integrase_catalytic"/>
</dbReference>
<comment type="caution">
    <text evidence="12">The sequence shown here is derived from an EMBL/GenBank/DDBJ whole genome shotgun (WGS) entry which is preliminary data.</text>
</comment>
<comment type="subunit">
    <text evidence="9">Forms a cyclic heterotetrameric complex composed of two molecules of XerC and two molecules of XerD.</text>
</comment>
<dbReference type="AlphaFoldDB" id="A0A538SUP5"/>
<evidence type="ECO:0000256" key="1">
    <source>
        <dbReference type="ARBA" id="ARBA00004496"/>
    </source>
</evidence>
<dbReference type="GO" id="GO:0006313">
    <property type="term" value="P:DNA transposition"/>
    <property type="evidence" value="ECO:0007669"/>
    <property type="project" value="UniProtKB-UniRule"/>
</dbReference>
<dbReference type="InterPro" id="IPR023009">
    <property type="entry name" value="Tyrosine_recombinase_XerC/XerD"/>
</dbReference>
<dbReference type="PROSITE" id="PS51898">
    <property type="entry name" value="TYR_RECOMBINASE"/>
    <property type="match status" value="1"/>
</dbReference>
<evidence type="ECO:0000256" key="5">
    <source>
        <dbReference type="ARBA" id="ARBA00022908"/>
    </source>
</evidence>
<evidence type="ECO:0000256" key="3">
    <source>
        <dbReference type="ARBA" id="ARBA00022618"/>
    </source>
</evidence>
<reference evidence="12 13" key="1">
    <citation type="journal article" date="2019" name="Nat. Microbiol.">
        <title>Mediterranean grassland soil C-N compound turnover is dependent on rainfall and depth, and is mediated by genomically divergent microorganisms.</title>
        <authorList>
            <person name="Diamond S."/>
            <person name="Andeer P.F."/>
            <person name="Li Z."/>
            <person name="Crits-Christoph A."/>
            <person name="Burstein D."/>
            <person name="Anantharaman K."/>
            <person name="Lane K.R."/>
            <person name="Thomas B.C."/>
            <person name="Pan C."/>
            <person name="Northen T.R."/>
            <person name="Banfield J.F."/>
        </authorList>
    </citation>
    <scope>NUCLEOTIDE SEQUENCE [LARGE SCALE GENOMIC DNA]</scope>
    <source>
        <strain evidence="12">WS_2</strain>
    </source>
</reference>
<sequence>MPVRRGRAHDSGHGTLRVREALERFLAELAAHPRGSAHTLAAYRRDITRVLDRAAGPGRAVAPALWTRALLEGALRELTLKGYAAASAARALAAWRSFSRFCLRRGVLTTDPARALSFPRLPRRLPRTLPAPDLGRALDGLAGSDAVTLRDRALLELAYSSGLRLSELTGLDCGDLDRRSGLLRVRGKGRRERIVPAGDAALQALDRHLAAAGRSLERRDAPLFANARGLRLSGRTVQRVVRRRLSGMAGGLGVSPHALRHSFASHLLDRGADLRAIQELLGHRSLASTQIYTHVSRARLAKAYRQAHPRA</sequence>
<feature type="active site" evidence="9">
    <location>
        <position position="283"/>
    </location>
</feature>
<dbReference type="GO" id="GO:0005737">
    <property type="term" value="C:cytoplasm"/>
    <property type="evidence" value="ECO:0007669"/>
    <property type="project" value="UniProtKB-SubCell"/>
</dbReference>
<dbReference type="InterPro" id="IPR050090">
    <property type="entry name" value="Tyrosine_recombinase_XerCD"/>
</dbReference>
<evidence type="ECO:0000256" key="9">
    <source>
        <dbReference type="HAMAP-Rule" id="MF_01808"/>
    </source>
</evidence>
<accession>A0A538SUP5</accession>
<keyword evidence="4 9" id="KW-0159">Chromosome partition</keyword>
<comment type="subcellular location">
    <subcellularLocation>
        <location evidence="1 9">Cytoplasm</location>
    </subcellularLocation>
</comment>
<dbReference type="SUPFAM" id="SSF56349">
    <property type="entry name" value="DNA breaking-rejoining enzymes"/>
    <property type="match status" value="1"/>
</dbReference>
<dbReference type="PANTHER" id="PTHR30349:SF77">
    <property type="entry name" value="TYROSINE RECOMBINASE XERC"/>
    <property type="match status" value="1"/>
</dbReference>